<name>A0ABD2MQ40_9CUCU</name>
<dbReference type="EMBL" id="JABFTP020000021">
    <property type="protein sequence ID" value="KAL3268468.1"/>
    <property type="molecule type" value="Genomic_DNA"/>
</dbReference>
<proteinExistence type="predicted"/>
<dbReference type="InterPro" id="IPR003433">
    <property type="entry name" value="Capsid_VP4_densovirus"/>
</dbReference>
<evidence type="ECO:0000313" key="3">
    <source>
        <dbReference type="Proteomes" id="UP001516400"/>
    </source>
</evidence>
<protein>
    <submittedName>
        <fullName evidence="2">Uncharacterized protein</fullName>
    </submittedName>
</protein>
<evidence type="ECO:0000256" key="1">
    <source>
        <dbReference type="SAM" id="MobiDB-lite"/>
    </source>
</evidence>
<feature type="compositionally biased region" description="Polar residues" evidence="1">
    <location>
        <begin position="319"/>
        <end position="348"/>
    </location>
</feature>
<dbReference type="SUPFAM" id="SSF88645">
    <property type="entry name" value="ssDNA viruses"/>
    <property type="match status" value="1"/>
</dbReference>
<dbReference type="Proteomes" id="UP001516400">
    <property type="component" value="Unassembled WGS sequence"/>
</dbReference>
<dbReference type="AlphaFoldDB" id="A0ABD2MQ40"/>
<accession>A0ABD2MQ40</accession>
<comment type="caution">
    <text evidence="2">The sequence shown here is derived from an EMBL/GenBank/DDBJ whole genome shotgun (WGS) entry which is preliminary data.</text>
</comment>
<sequence length="348" mass="38437">MGIGLRQHPALIYGDRDYSFDAKNPMKPTGFDTSSAHTSRLELLRHMYGISDITSTDFTKHVPAHCTNHELALQGYFTVFTPKDGVCGFPPYSNICSEFNGVDSTGSTILEMDYHFHNAPLTQSHSIVIGPNCYGDAGQVNTAYGTEHIDSQIVRSSRNVLNEEIDEQSITAVCVTDETGKLAKNTNIADHIYHKLPLEQSGTFNTLPGTPHTQHHQPSIHIGIKPVPQLSTATNSVAAMNGPILKLTSASKQLFTVKREIPFTILIVNPSMHRSISAAKPTEDISTLKSLVQSHYDAAYYLRRDIQDLQEKWNKNFPPLQTLTPATSPQATGTSSHRTIPTRTQTRQ</sequence>
<keyword evidence="3" id="KW-1185">Reference proteome</keyword>
<dbReference type="Pfam" id="PF02336">
    <property type="entry name" value="Denso_VP4"/>
    <property type="match status" value="1"/>
</dbReference>
<evidence type="ECO:0000313" key="2">
    <source>
        <dbReference type="EMBL" id="KAL3268468.1"/>
    </source>
</evidence>
<organism evidence="2 3">
    <name type="scientific">Cryptolaemus montrouzieri</name>
    <dbReference type="NCBI Taxonomy" id="559131"/>
    <lineage>
        <taxon>Eukaryota</taxon>
        <taxon>Metazoa</taxon>
        <taxon>Ecdysozoa</taxon>
        <taxon>Arthropoda</taxon>
        <taxon>Hexapoda</taxon>
        <taxon>Insecta</taxon>
        <taxon>Pterygota</taxon>
        <taxon>Neoptera</taxon>
        <taxon>Endopterygota</taxon>
        <taxon>Coleoptera</taxon>
        <taxon>Polyphaga</taxon>
        <taxon>Cucujiformia</taxon>
        <taxon>Coccinelloidea</taxon>
        <taxon>Coccinellidae</taxon>
        <taxon>Scymninae</taxon>
        <taxon>Scymnini</taxon>
        <taxon>Cryptolaemus</taxon>
    </lineage>
</organism>
<gene>
    <name evidence="2" type="ORF">HHI36_007579</name>
</gene>
<feature type="region of interest" description="Disordered" evidence="1">
    <location>
        <begin position="317"/>
        <end position="348"/>
    </location>
</feature>
<reference evidence="2 3" key="1">
    <citation type="journal article" date="2021" name="BMC Biol.">
        <title>Horizontally acquired antibacterial genes associated with adaptive radiation of ladybird beetles.</title>
        <authorList>
            <person name="Li H.S."/>
            <person name="Tang X.F."/>
            <person name="Huang Y.H."/>
            <person name="Xu Z.Y."/>
            <person name="Chen M.L."/>
            <person name="Du X.Y."/>
            <person name="Qiu B.Y."/>
            <person name="Chen P.T."/>
            <person name="Zhang W."/>
            <person name="Slipinski A."/>
            <person name="Escalona H.E."/>
            <person name="Waterhouse R.M."/>
            <person name="Zwick A."/>
            <person name="Pang H."/>
        </authorList>
    </citation>
    <scope>NUCLEOTIDE SEQUENCE [LARGE SCALE GENOMIC DNA]</scope>
    <source>
        <strain evidence="2">SYSU2018</strain>
    </source>
</reference>
<dbReference type="InterPro" id="IPR016184">
    <property type="entry name" value="Capsid/spike_ssDNA_virus"/>
</dbReference>